<dbReference type="Proteomes" id="UP000241912">
    <property type="component" value="Unassembled WGS sequence"/>
</dbReference>
<evidence type="ECO:0000313" key="1">
    <source>
        <dbReference type="EMBL" id="PSJ18119.1"/>
    </source>
</evidence>
<gene>
    <name evidence="1" type="ORF">C7H79_04490</name>
</gene>
<accession>A0A2P7NXE0</accession>
<dbReference type="AlphaFoldDB" id="A0A2P7NXE0"/>
<dbReference type="RefSeq" id="WP_106706102.1">
    <property type="nucleotide sequence ID" value="NZ_PXXU01000009.1"/>
</dbReference>
<dbReference type="EMBL" id="PXXU01000009">
    <property type="protein sequence ID" value="PSJ18119.1"/>
    <property type="molecule type" value="Genomic_DNA"/>
</dbReference>
<reference evidence="1 2" key="1">
    <citation type="submission" date="2018-03" db="EMBL/GenBank/DDBJ databases">
        <title>Draft genome of Nitrosomonas supralitoralis APG5.</title>
        <authorList>
            <person name="Urakawa H."/>
            <person name="Lopez J.V."/>
        </authorList>
    </citation>
    <scope>NUCLEOTIDE SEQUENCE [LARGE SCALE GENOMIC DNA]</scope>
    <source>
        <strain evidence="1 2">APG5</strain>
    </source>
</reference>
<sequence length="70" mass="7433">MISSDRIAAANKLAGVLSDYRGPTPLVCAVPMAPPNAHKNARKGESGRVLVIATGFQCSWSVLFEFPTSE</sequence>
<organism evidence="1 2">
    <name type="scientific">Nitrosomonas supralitoralis</name>
    <dbReference type="NCBI Taxonomy" id="2116706"/>
    <lineage>
        <taxon>Bacteria</taxon>
        <taxon>Pseudomonadati</taxon>
        <taxon>Pseudomonadota</taxon>
        <taxon>Betaproteobacteria</taxon>
        <taxon>Nitrosomonadales</taxon>
        <taxon>Nitrosomonadaceae</taxon>
        <taxon>Nitrosomonas</taxon>
    </lineage>
</organism>
<evidence type="ECO:0000313" key="2">
    <source>
        <dbReference type="Proteomes" id="UP000241912"/>
    </source>
</evidence>
<name>A0A2P7NXE0_9PROT</name>
<protein>
    <submittedName>
        <fullName evidence="1">Uncharacterized protein</fullName>
    </submittedName>
</protein>
<comment type="caution">
    <text evidence="1">The sequence shown here is derived from an EMBL/GenBank/DDBJ whole genome shotgun (WGS) entry which is preliminary data.</text>
</comment>
<keyword evidence="2" id="KW-1185">Reference proteome</keyword>
<proteinExistence type="predicted"/>